<dbReference type="AlphaFoldDB" id="A0A328U5S5"/>
<dbReference type="PROSITE" id="PS51257">
    <property type="entry name" value="PROKAR_LIPOPROTEIN"/>
    <property type="match status" value="1"/>
</dbReference>
<keyword evidence="1" id="KW-0732">Signal</keyword>
<accession>A0A328U5S5</accession>
<keyword evidence="3" id="KW-1185">Reference proteome</keyword>
<evidence type="ECO:0000313" key="2">
    <source>
        <dbReference type="EMBL" id="RAP77173.1"/>
    </source>
</evidence>
<gene>
    <name evidence="2" type="ORF">DL346_01345</name>
</gene>
<comment type="caution">
    <text evidence="2">The sequence shown here is derived from an EMBL/GenBank/DDBJ whole genome shotgun (WGS) entry which is preliminary data.</text>
</comment>
<feature type="chain" id="PRO_5016352421" evidence="1">
    <location>
        <begin position="35"/>
        <end position="176"/>
    </location>
</feature>
<feature type="signal peptide" evidence="1">
    <location>
        <begin position="1"/>
        <end position="34"/>
    </location>
</feature>
<dbReference type="RefSeq" id="WP_112880267.1">
    <property type="nucleotide sequence ID" value="NZ_QLUW01000001.1"/>
</dbReference>
<sequence length="176" mass="18481">METLHGKRTALAYRLTAAVLIAVTLLAATGCGSAANDNAAAESSAAAPPSITTRIKAGGNPFEVAGIQNPQKFLEVFAKVQTAIAADDKATVASLILYPLRVNGKSGTQLIKTRDVFVEQYDSIINSNVKEAIARQSADNLFVNYQGVMVGNGDIWFGGSADTPQVYGIIAVNHDI</sequence>
<protein>
    <submittedName>
        <fullName evidence="2">Uncharacterized protein</fullName>
    </submittedName>
</protein>
<reference evidence="2 3" key="1">
    <citation type="submission" date="2018-06" db="EMBL/GenBank/DDBJ databases">
        <title>Paenibacillus montanisoli sp. nov., isolated from mountain area soil.</title>
        <authorList>
            <person name="Wu M."/>
        </authorList>
    </citation>
    <scope>NUCLEOTIDE SEQUENCE [LARGE SCALE GENOMIC DNA]</scope>
    <source>
        <strain evidence="2 3">RA17</strain>
    </source>
</reference>
<organism evidence="2 3">
    <name type="scientific">Paenibacillus montanisoli</name>
    <dbReference type="NCBI Taxonomy" id="2081970"/>
    <lineage>
        <taxon>Bacteria</taxon>
        <taxon>Bacillati</taxon>
        <taxon>Bacillota</taxon>
        <taxon>Bacilli</taxon>
        <taxon>Bacillales</taxon>
        <taxon>Paenibacillaceae</taxon>
        <taxon>Paenibacillus</taxon>
    </lineage>
</organism>
<dbReference type="Proteomes" id="UP000249260">
    <property type="component" value="Unassembled WGS sequence"/>
</dbReference>
<proteinExistence type="predicted"/>
<dbReference type="EMBL" id="QLUW01000001">
    <property type="protein sequence ID" value="RAP77173.1"/>
    <property type="molecule type" value="Genomic_DNA"/>
</dbReference>
<evidence type="ECO:0000256" key="1">
    <source>
        <dbReference type="SAM" id="SignalP"/>
    </source>
</evidence>
<dbReference type="OrthoDB" id="116695at2"/>
<evidence type="ECO:0000313" key="3">
    <source>
        <dbReference type="Proteomes" id="UP000249260"/>
    </source>
</evidence>
<name>A0A328U5S5_9BACL</name>